<dbReference type="PROSITE" id="PS51712">
    <property type="entry name" value="G_ENGA"/>
    <property type="match status" value="1"/>
</dbReference>
<evidence type="ECO:0000256" key="2">
    <source>
        <dbReference type="ARBA" id="ARBA00020953"/>
    </source>
</evidence>
<dbReference type="NCBIfam" id="TIGR03594">
    <property type="entry name" value="GTPase_EngA"/>
    <property type="match status" value="1"/>
</dbReference>
<sequence>MKNKKRPRVVLIGRMNVGKSTLFNRLSETNRAIISSLGGTTRDVKNSAVKWRGVEFDIVDSGGLDVKEADAPLEKMVVQQTERALRESEIAVFMIDGQTGVLPQDKKILKKIKTFYHQPIFLVVNKIDKTKDKTNLDTEIFKLNIEPIFYISAKNGRGSGDLLDALWEVLAKKTVDITQPNYTAIAIVGRPNVGKSSLLNGILNEERVIVADSAHTTRDSNDIPYTYQDKNFLLVDTAGIRKQANVGKRWPDQRLGDIEKKSVQTAMQAIERADVVVLVLEAQKKIGVQDKKISQLAAEGGKGLLIVVNKWDLIEEKTPSTINEFRDYFDGALPFLRWAPIIFVSAKDKLRLKEILNLVVRITDNYQRKIDFEDLKPILKKVESHYRPKQSRTRKYKKTIVRFKSLVQSSIRPPRFILSVTRPKDLPLALIDIFERELRSAFDFEGVKIIIEVKK</sequence>
<keyword evidence="5 8" id="KW-0547">Nucleotide-binding</keyword>
<feature type="binding site" evidence="8">
    <location>
        <begin position="236"/>
        <end position="240"/>
    </location>
    <ligand>
        <name>GTP</name>
        <dbReference type="ChEBI" id="CHEBI:37565"/>
        <label>2</label>
    </ligand>
</feature>
<dbReference type="GO" id="GO:0043022">
    <property type="term" value="F:ribosome binding"/>
    <property type="evidence" value="ECO:0007669"/>
    <property type="project" value="TreeGrafter"/>
</dbReference>
<dbReference type="GO" id="GO:0005525">
    <property type="term" value="F:GTP binding"/>
    <property type="evidence" value="ECO:0007669"/>
    <property type="project" value="UniProtKB-UniRule"/>
</dbReference>
<dbReference type="PRINTS" id="PR00326">
    <property type="entry name" value="GTP1OBG"/>
</dbReference>
<dbReference type="NCBIfam" id="TIGR00231">
    <property type="entry name" value="small_GTP"/>
    <property type="match status" value="2"/>
</dbReference>
<proteinExistence type="inferred from homology"/>
<feature type="binding site" evidence="8">
    <location>
        <begin position="189"/>
        <end position="196"/>
    </location>
    <ligand>
        <name>GTP</name>
        <dbReference type="ChEBI" id="CHEBI:37565"/>
        <label>2</label>
    </ligand>
</feature>
<dbReference type="InterPro" id="IPR005225">
    <property type="entry name" value="Small_GTP-bd"/>
</dbReference>
<dbReference type="PIRSF" id="PIRSF006485">
    <property type="entry name" value="GTP-binding_EngA"/>
    <property type="match status" value="1"/>
</dbReference>
<feature type="binding site" evidence="8">
    <location>
        <begin position="125"/>
        <end position="128"/>
    </location>
    <ligand>
        <name>GTP</name>
        <dbReference type="ChEBI" id="CHEBI:37565"/>
        <label>1</label>
    </ligand>
</feature>
<dbReference type="Proteomes" id="UP000176420">
    <property type="component" value="Unassembled WGS sequence"/>
</dbReference>
<keyword evidence="4 10" id="KW-0677">Repeat</keyword>
<feature type="binding site" evidence="8">
    <location>
        <begin position="60"/>
        <end position="64"/>
    </location>
    <ligand>
        <name>GTP</name>
        <dbReference type="ChEBI" id="CHEBI:37565"/>
        <label>1</label>
    </ligand>
</feature>
<organism evidence="12 13">
    <name type="scientific">Candidatus Kerfeldbacteria bacterium RIFOXYB2_FULL_38_14</name>
    <dbReference type="NCBI Taxonomy" id="1798547"/>
    <lineage>
        <taxon>Bacteria</taxon>
        <taxon>Candidatus Kerfeldiibacteriota</taxon>
    </lineage>
</organism>
<dbReference type="CDD" id="cd01894">
    <property type="entry name" value="EngA1"/>
    <property type="match status" value="1"/>
</dbReference>
<evidence type="ECO:0000256" key="7">
    <source>
        <dbReference type="ARBA" id="ARBA00032345"/>
    </source>
</evidence>
<comment type="subunit">
    <text evidence="8">Associates with the 50S ribosomal subunit.</text>
</comment>
<gene>
    <name evidence="8" type="primary">der</name>
    <name evidence="12" type="ORF">A2319_03725</name>
</gene>
<evidence type="ECO:0000256" key="6">
    <source>
        <dbReference type="ARBA" id="ARBA00023134"/>
    </source>
</evidence>
<accession>A0A1G2BIZ3</accession>
<dbReference type="Gene3D" id="3.30.300.20">
    <property type="match status" value="1"/>
</dbReference>
<evidence type="ECO:0000313" key="12">
    <source>
        <dbReference type="EMBL" id="OGY88270.1"/>
    </source>
</evidence>
<dbReference type="InterPro" id="IPR006073">
    <property type="entry name" value="GTP-bd"/>
</dbReference>
<evidence type="ECO:0000256" key="10">
    <source>
        <dbReference type="RuleBase" id="RU004481"/>
    </source>
</evidence>
<evidence type="ECO:0000256" key="1">
    <source>
        <dbReference type="ARBA" id="ARBA00008279"/>
    </source>
</evidence>
<comment type="function">
    <text evidence="8 10">GTPase that plays an essential role in the late steps of ribosome biogenesis.</text>
</comment>
<keyword evidence="3 8" id="KW-0690">Ribosome biogenesis</keyword>
<evidence type="ECO:0000256" key="3">
    <source>
        <dbReference type="ARBA" id="ARBA00022517"/>
    </source>
</evidence>
<reference evidence="12 13" key="1">
    <citation type="journal article" date="2016" name="Nat. Commun.">
        <title>Thousands of microbial genomes shed light on interconnected biogeochemical processes in an aquifer system.</title>
        <authorList>
            <person name="Anantharaman K."/>
            <person name="Brown C.T."/>
            <person name="Hug L.A."/>
            <person name="Sharon I."/>
            <person name="Castelle C.J."/>
            <person name="Probst A.J."/>
            <person name="Thomas B.C."/>
            <person name="Singh A."/>
            <person name="Wilkins M.J."/>
            <person name="Karaoz U."/>
            <person name="Brodie E.L."/>
            <person name="Williams K.H."/>
            <person name="Hubbard S.S."/>
            <person name="Banfield J.F."/>
        </authorList>
    </citation>
    <scope>NUCLEOTIDE SEQUENCE [LARGE SCALE GENOMIC DNA]</scope>
</reference>
<keyword evidence="6 8" id="KW-0342">GTP-binding</keyword>
<evidence type="ECO:0000256" key="8">
    <source>
        <dbReference type="HAMAP-Rule" id="MF_00195"/>
    </source>
</evidence>
<dbReference type="PANTHER" id="PTHR43834:SF6">
    <property type="entry name" value="GTPASE DER"/>
    <property type="match status" value="1"/>
</dbReference>
<dbReference type="Gene3D" id="3.40.50.300">
    <property type="entry name" value="P-loop containing nucleotide triphosphate hydrolases"/>
    <property type="match status" value="2"/>
</dbReference>
<dbReference type="FunFam" id="3.40.50.300:FF:000040">
    <property type="entry name" value="GTPase Der"/>
    <property type="match status" value="1"/>
</dbReference>
<feature type="binding site" evidence="8">
    <location>
        <begin position="13"/>
        <end position="20"/>
    </location>
    <ligand>
        <name>GTP</name>
        <dbReference type="ChEBI" id="CHEBI:37565"/>
        <label>1</label>
    </ligand>
</feature>
<dbReference type="AlphaFoldDB" id="A0A1G2BIZ3"/>
<dbReference type="CDD" id="cd01895">
    <property type="entry name" value="EngA2"/>
    <property type="match status" value="1"/>
</dbReference>
<dbReference type="InterPro" id="IPR031166">
    <property type="entry name" value="G_ENGA"/>
</dbReference>
<name>A0A1G2BIZ3_9BACT</name>
<dbReference type="GO" id="GO:0042254">
    <property type="term" value="P:ribosome biogenesis"/>
    <property type="evidence" value="ECO:0007669"/>
    <property type="project" value="UniProtKB-KW"/>
</dbReference>
<comment type="caution">
    <text evidence="12">The sequence shown here is derived from an EMBL/GenBank/DDBJ whole genome shotgun (WGS) entry which is preliminary data.</text>
</comment>
<dbReference type="Pfam" id="PF01926">
    <property type="entry name" value="MMR_HSR1"/>
    <property type="match status" value="2"/>
</dbReference>
<dbReference type="Pfam" id="PF14714">
    <property type="entry name" value="KH_dom-like"/>
    <property type="match status" value="1"/>
</dbReference>
<evidence type="ECO:0000313" key="13">
    <source>
        <dbReference type="Proteomes" id="UP000176420"/>
    </source>
</evidence>
<evidence type="ECO:0000256" key="9">
    <source>
        <dbReference type="PROSITE-ProRule" id="PRU01049"/>
    </source>
</evidence>
<evidence type="ECO:0000256" key="5">
    <source>
        <dbReference type="ARBA" id="ARBA00022741"/>
    </source>
</evidence>
<dbReference type="InterPro" id="IPR016484">
    <property type="entry name" value="GTPase_Der"/>
</dbReference>
<dbReference type="HAMAP" id="MF_00195">
    <property type="entry name" value="GTPase_Der"/>
    <property type="match status" value="1"/>
</dbReference>
<dbReference type="SUPFAM" id="SSF52540">
    <property type="entry name" value="P-loop containing nucleoside triphosphate hydrolases"/>
    <property type="match status" value="2"/>
</dbReference>
<dbReference type="InterPro" id="IPR032859">
    <property type="entry name" value="KH_dom-like"/>
</dbReference>
<dbReference type="EMBL" id="MHKI01000003">
    <property type="protein sequence ID" value="OGY88270.1"/>
    <property type="molecule type" value="Genomic_DNA"/>
</dbReference>
<dbReference type="InterPro" id="IPR027417">
    <property type="entry name" value="P-loop_NTPase"/>
</dbReference>
<dbReference type="PANTHER" id="PTHR43834">
    <property type="entry name" value="GTPASE DER"/>
    <property type="match status" value="1"/>
</dbReference>
<evidence type="ECO:0000256" key="4">
    <source>
        <dbReference type="ARBA" id="ARBA00022737"/>
    </source>
</evidence>
<dbReference type="InterPro" id="IPR015946">
    <property type="entry name" value="KH_dom-like_a/b"/>
</dbReference>
<protein>
    <recommendedName>
        <fullName evidence="2 8">GTPase Der</fullName>
    </recommendedName>
    <alternativeName>
        <fullName evidence="7 8">GTP-binding protein EngA</fullName>
    </alternativeName>
</protein>
<evidence type="ECO:0000259" key="11">
    <source>
        <dbReference type="PROSITE" id="PS51712"/>
    </source>
</evidence>
<feature type="binding site" evidence="8">
    <location>
        <begin position="309"/>
        <end position="312"/>
    </location>
    <ligand>
        <name>GTP</name>
        <dbReference type="ChEBI" id="CHEBI:37565"/>
        <label>2</label>
    </ligand>
</feature>
<comment type="similarity">
    <text evidence="1 8 9 10">Belongs to the TRAFAC class TrmE-Era-EngA-EngB-Septin-like GTPase superfamily. EngA (Der) GTPase family.</text>
</comment>
<feature type="domain" description="EngA-type G" evidence="11">
    <location>
        <begin position="183"/>
        <end position="367"/>
    </location>
</feature>